<accession>A0AAW1J200</accession>
<name>A0AAW1J200_POPJA</name>
<dbReference type="Proteomes" id="UP001458880">
    <property type="component" value="Unassembled WGS sequence"/>
</dbReference>
<organism evidence="1 2">
    <name type="scientific">Popillia japonica</name>
    <name type="common">Japanese beetle</name>
    <dbReference type="NCBI Taxonomy" id="7064"/>
    <lineage>
        <taxon>Eukaryota</taxon>
        <taxon>Metazoa</taxon>
        <taxon>Ecdysozoa</taxon>
        <taxon>Arthropoda</taxon>
        <taxon>Hexapoda</taxon>
        <taxon>Insecta</taxon>
        <taxon>Pterygota</taxon>
        <taxon>Neoptera</taxon>
        <taxon>Endopterygota</taxon>
        <taxon>Coleoptera</taxon>
        <taxon>Polyphaga</taxon>
        <taxon>Scarabaeiformia</taxon>
        <taxon>Scarabaeidae</taxon>
        <taxon>Rutelinae</taxon>
        <taxon>Popillia</taxon>
    </lineage>
</organism>
<comment type="caution">
    <text evidence="1">The sequence shown here is derived from an EMBL/GenBank/DDBJ whole genome shotgun (WGS) entry which is preliminary data.</text>
</comment>
<dbReference type="AlphaFoldDB" id="A0AAW1J200"/>
<dbReference type="EMBL" id="JASPKY010000444">
    <property type="protein sequence ID" value="KAK9696670.1"/>
    <property type="molecule type" value="Genomic_DNA"/>
</dbReference>
<evidence type="ECO:0000313" key="2">
    <source>
        <dbReference type="Proteomes" id="UP001458880"/>
    </source>
</evidence>
<sequence>MSCMISRTFKNPSPELMEIYKTYITPVMDYAAVVWNPYLAKDIHALEQTQRKISYNQNKPKEKYPTIKPLNYESRRKILHLTTFNDCWNKPKEKYPTIKPLNYESRRKILHLTTFNDCWKREDLIETYKILMGINNVDVFSC</sequence>
<keyword evidence="2" id="KW-1185">Reference proteome</keyword>
<evidence type="ECO:0000313" key="1">
    <source>
        <dbReference type="EMBL" id="KAK9696670.1"/>
    </source>
</evidence>
<gene>
    <name evidence="1" type="ORF">QE152_g31416</name>
</gene>
<reference evidence="1 2" key="1">
    <citation type="journal article" date="2024" name="BMC Genomics">
        <title>De novo assembly and annotation of Popillia japonica's genome with initial clues to its potential as an invasive pest.</title>
        <authorList>
            <person name="Cucini C."/>
            <person name="Boschi S."/>
            <person name="Funari R."/>
            <person name="Cardaioli E."/>
            <person name="Iannotti N."/>
            <person name="Marturano G."/>
            <person name="Paoli F."/>
            <person name="Bruttini M."/>
            <person name="Carapelli A."/>
            <person name="Frati F."/>
            <person name="Nardi F."/>
        </authorList>
    </citation>
    <scope>NUCLEOTIDE SEQUENCE [LARGE SCALE GENOMIC DNA]</scope>
    <source>
        <strain evidence="1">DMR45628</strain>
    </source>
</reference>
<proteinExistence type="predicted"/>
<protein>
    <submittedName>
        <fullName evidence="1">Uncharacterized protein</fullName>
    </submittedName>
</protein>